<sequence length="40" mass="4700">MKQKKFWPENLLDWLSFSKELVNRGAIPRYATSIPSCTDE</sequence>
<organism evidence="1">
    <name type="scientific">Escherichia coli</name>
    <dbReference type="NCBI Taxonomy" id="562"/>
    <lineage>
        <taxon>Bacteria</taxon>
        <taxon>Pseudomonadati</taxon>
        <taxon>Pseudomonadota</taxon>
        <taxon>Gammaproteobacteria</taxon>
        <taxon>Enterobacterales</taxon>
        <taxon>Enterobacteriaceae</taxon>
        <taxon>Escherichia</taxon>
    </lineage>
</organism>
<name>A0A6G6ANM9_ECOLX</name>
<proteinExistence type="predicted"/>
<keyword evidence="1" id="KW-0614">Plasmid</keyword>
<dbReference type="EMBL" id="MN256759">
    <property type="protein sequence ID" value="QID23366.1"/>
    <property type="molecule type" value="Genomic_DNA"/>
</dbReference>
<accession>A0A6G6ANM9</accession>
<dbReference type="AlphaFoldDB" id="A0A6G6ANM9"/>
<protein>
    <submittedName>
        <fullName evidence="1">Uncharacterized protein</fullName>
    </submittedName>
</protein>
<evidence type="ECO:0000313" key="1">
    <source>
        <dbReference type="EMBL" id="QID23366.1"/>
    </source>
</evidence>
<reference evidence="1" key="1">
    <citation type="submission" date="2019-08" db="EMBL/GenBank/DDBJ databases">
        <authorList>
            <person name="Yao H."/>
        </authorList>
    </citation>
    <scope>NUCLEOTIDE SEQUENCE</scope>
    <source>
        <strain evidence="1">4M9F</strain>
        <plasmid evidence="1">p4M9F</plasmid>
    </source>
</reference>
<geneLocation type="plasmid" evidence="1">
    <name>p4M9F</name>
</geneLocation>